<feature type="compositionally biased region" description="Basic residues" evidence="1">
    <location>
        <begin position="127"/>
        <end position="140"/>
    </location>
</feature>
<evidence type="ECO:0000313" key="3">
    <source>
        <dbReference type="Proteomes" id="UP000036987"/>
    </source>
</evidence>
<dbReference type="EMBL" id="LFYR01001942">
    <property type="protein sequence ID" value="KMZ58440.1"/>
    <property type="molecule type" value="Genomic_DNA"/>
</dbReference>
<evidence type="ECO:0000313" key="2">
    <source>
        <dbReference type="EMBL" id="KMZ58440.1"/>
    </source>
</evidence>
<dbReference type="AlphaFoldDB" id="A0A0K9NR27"/>
<feature type="region of interest" description="Disordered" evidence="1">
    <location>
        <begin position="100"/>
        <end position="140"/>
    </location>
</feature>
<reference evidence="3" key="1">
    <citation type="journal article" date="2016" name="Nature">
        <title>The genome of the seagrass Zostera marina reveals angiosperm adaptation to the sea.</title>
        <authorList>
            <person name="Olsen J.L."/>
            <person name="Rouze P."/>
            <person name="Verhelst B."/>
            <person name="Lin Y.-C."/>
            <person name="Bayer T."/>
            <person name="Collen J."/>
            <person name="Dattolo E."/>
            <person name="De Paoli E."/>
            <person name="Dittami S."/>
            <person name="Maumus F."/>
            <person name="Michel G."/>
            <person name="Kersting A."/>
            <person name="Lauritano C."/>
            <person name="Lohaus R."/>
            <person name="Toepel M."/>
            <person name="Tonon T."/>
            <person name="Vanneste K."/>
            <person name="Amirebrahimi M."/>
            <person name="Brakel J."/>
            <person name="Bostroem C."/>
            <person name="Chovatia M."/>
            <person name="Grimwood J."/>
            <person name="Jenkins J.W."/>
            <person name="Jueterbock A."/>
            <person name="Mraz A."/>
            <person name="Stam W.T."/>
            <person name="Tice H."/>
            <person name="Bornberg-Bauer E."/>
            <person name="Green P.J."/>
            <person name="Pearson G.A."/>
            <person name="Procaccini G."/>
            <person name="Duarte C.M."/>
            <person name="Schmutz J."/>
            <person name="Reusch T.B.H."/>
            <person name="Van de Peer Y."/>
        </authorList>
    </citation>
    <scope>NUCLEOTIDE SEQUENCE [LARGE SCALE GENOMIC DNA]</scope>
    <source>
        <strain evidence="3">cv. Finnish</strain>
    </source>
</reference>
<dbReference type="Proteomes" id="UP000036987">
    <property type="component" value="Unassembled WGS sequence"/>
</dbReference>
<gene>
    <name evidence="2" type="ORF">ZOSMA_778G00020</name>
</gene>
<sequence>MTQQTRSSYFLLPQSLLPKPERRRTPGGESVYGLEWVRRIGGPGNDGDPTSRVCGASTRHYLLRLVIKDHPTLCILVLTDADDQGTLTMGKEQLREFREKPLAASASSSRTQVPTSNMKLKETQLRSSRRKSRARVGRII</sequence>
<organism evidence="2 3">
    <name type="scientific">Zostera marina</name>
    <name type="common">Eelgrass</name>
    <dbReference type="NCBI Taxonomy" id="29655"/>
    <lineage>
        <taxon>Eukaryota</taxon>
        <taxon>Viridiplantae</taxon>
        <taxon>Streptophyta</taxon>
        <taxon>Embryophyta</taxon>
        <taxon>Tracheophyta</taxon>
        <taxon>Spermatophyta</taxon>
        <taxon>Magnoliopsida</taxon>
        <taxon>Liliopsida</taxon>
        <taxon>Zosteraceae</taxon>
        <taxon>Zostera</taxon>
    </lineage>
</organism>
<keyword evidence="3" id="KW-1185">Reference proteome</keyword>
<feature type="compositionally biased region" description="Polar residues" evidence="1">
    <location>
        <begin position="105"/>
        <end position="118"/>
    </location>
</feature>
<proteinExistence type="predicted"/>
<name>A0A0K9NR27_ZOSMR</name>
<dbReference type="InterPro" id="IPR044809">
    <property type="entry name" value="AUF1-like"/>
</dbReference>
<accession>A0A0K9NR27</accession>
<protein>
    <submittedName>
        <fullName evidence="2">Uncharacterized protein</fullName>
    </submittedName>
</protein>
<comment type="caution">
    <text evidence="2">The sequence shown here is derived from an EMBL/GenBank/DDBJ whole genome shotgun (WGS) entry which is preliminary data.</text>
</comment>
<evidence type="ECO:0000256" key="1">
    <source>
        <dbReference type="SAM" id="MobiDB-lite"/>
    </source>
</evidence>
<dbReference type="PANTHER" id="PTHR31215">
    <property type="entry name" value="OS05G0510400 PROTEIN-RELATED"/>
    <property type="match status" value="1"/>
</dbReference>